<gene>
    <name evidence="7" type="ORF">FDK22_05015</name>
</gene>
<evidence type="ECO:0000256" key="1">
    <source>
        <dbReference type="ARBA" id="ARBA00004141"/>
    </source>
</evidence>
<feature type="transmembrane region" description="Helical" evidence="5">
    <location>
        <begin position="124"/>
        <end position="143"/>
    </location>
</feature>
<feature type="transmembrane region" description="Helical" evidence="5">
    <location>
        <begin position="98"/>
        <end position="117"/>
    </location>
</feature>
<dbReference type="OrthoDB" id="321830at2"/>
<evidence type="ECO:0000256" key="3">
    <source>
        <dbReference type="ARBA" id="ARBA00022989"/>
    </source>
</evidence>
<dbReference type="GO" id="GO:0016020">
    <property type="term" value="C:membrane"/>
    <property type="evidence" value="ECO:0007669"/>
    <property type="project" value="UniProtKB-SubCell"/>
</dbReference>
<accession>A0A5R8Y1L8</accession>
<dbReference type="RefSeq" id="WP_138151819.1">
    <property type="nucleotide sequence ID" value="NZ_VANU01000002.1"/>
</dbReference>
<proteinExistence type="predicted"/>
<evidence type="ECO:0000256" key="2">
    <source>
        <dbReference type="ARBA" id="ARBA00022692"/>
    </source>
</evidence>
<feature type="transmembrane region" description="Helical" evidence="5">
    <location>
        <begin position="212"/>
        <end position="231"/>
    </location>
</feature>
<dbReference type="InterPro" id="IPR000620">
    <property type="entry name" value="EamA_dom"/>
</dbReference>
<feature type="transmembrane region" description="Helical" evidence="5">
    <location>
        <begin position="149"/>
        <end position="170"/>
    </location>
</feature>
<dbReference type="PANTHER" id="PTHR32322">
    <property type="entry name" value="INNER MEMBRANE TRANSPORTER"/>
    <property type="match status" value="1"/>
</dbReference>
<keyword evidence="4 5" id="KW-0472">Membrane</keyword>
<dbReference type="Proteomes" id="UP000308901">
    <property type="component" value="Unassembled WGS sequence"/>
</dbReference>
<dbReference type="Pfam" id="PF00892">
    <property type="entry name" value="EamA"/>
    <property type="match status" value="2"/>
</dbReference>
<reference evidence="7 8" key="1">
    <citation type="submission" date="2019-05" db="EMBL/GenBank/DDBJ databases">
        <title>Arcobacter sp. nov., isolated from sea sediment.</title>
        <authorList>
            <person name="Kim W."/>
        </authorList>
    </citation>
    <scope>NUCLEOTIDE SEQUENCE [LARGE SCALE GENOMIC DNA]</scope>
    <source>
        <strain evidence="7 8">CAU 1517</strain>
    </source>
</reference>
<feature type="transmembrane region" description="Helical" evidence="5">
    <location>
        <begin position="238"/>
        <end position="259"/>
    </location>
</feature>
<evidence type="ECO:0000313" key="7">
    <source>
        <dbReference type="EMBL" id="TLP39235.1"/>
    </source>
</evidence>
<comment type="caution">
    <text evidence="7">The sequence shown here is derived from an EMBL/GenBank/DDBJ whole genome shotgun (WGS) entry which is preliminary data.</text>
</comment>
<feature type="transmembrane region" description="Helical" evidence="5">
    <location>
        <begin position="74"/>
        <end position="92"/>
    </location>
</feature>
<evidence type="ECO:0000259" key="6">
    <source>
        <dbReference type="Pfam" id="PF00892"/>
    </source>
</evidence>
<evidence type="ECO:0000256" key="5">
    <source>
        <dbReference type="SAM" id="Phobius"/>
    </source>
</evidence>
<dbReference type="EMBL" id="VANU01000002">
    <property type="protein sequence ID" value="TLP39235.1"/>
    <property type="molecule type" value="Genomic_DNA"/>
</dbReference>
<feature type="domain" description="EamA" evidence="6">
    <location>
        <begin position="155"/>
        <end position="281"/>
    </location>
</feature>
<dbReference type="InterPro" id="IPR050638">
    <property type="entry name" value="AA-Vitamin_Transporters"/>
</dbReference>
<comment type="subcellular location">
    <subcellularLocation>
        <location evidence="1">Membrane</location>
        <topology evidence="1">Multi-pass membrane protein</topology>
    </subcellularLocation>
</comment>
<feature type="transmembrane region" description="Helical" evidence="5">
    <location>
        <begin position="182"/>
        <end position="200"/>
    </location>
</feature>
<sequence>MLVKKLVNQNLFLLGTLTILFFSLNSIFCKAALQNNSIDPYSFSFFRLFFGVITLFLISLFINKKNTLDLKSNWLNGFFLFLYAICFSFSYISLDAGLGALILFAVVQITMILFAFIKKEKFGLKKLIGISLALCGLFFLLYPSKDFSISIFHFILMVIAGFAWAFYTLLGRNSTNAIKDTSNNFFKAFIITILFVFLFIDDLNITSSGLFWAFLSGAIASGLGYSIWYFVLKDLKIVTASVLQLLVPVISIFISIIFLDEKLTISLLVSTILVLGGIFISLKEKN</sequence>
<dbReference type="InterPro" id="IPR037185">
    <property type="entry name" value="EmrE-like"/>
</dbReference>
<feature type="domain" description="EamA" evidence="6">
    <location>
        <begin position="13"/>
        <end position="141"/>
    </location>
</feature>
<evidence type="ECO:0000256" key="4">
    <source>
        <dbReference type="ARBA" id="ARBA00023136"/>
    </source>
</evidence>
<evidence type="ECO:0000313" key="8">
    <source>
        <dbReference type="Proteomes" id="UP000308901"/>
    </source>
</evidence>
<dbReference type="AlphaFoldDB" id="A0A5R8Y1L8"/>
<protein>
    <submittedName>
        <fullName evidence="7">EamA/RhaT family transporter</fullName>
    </submittedName>
</protein>
<keyword evidence="8" id="KW-1185">Reference proteome</keyword>
<organism evidence="7 8">
    <name type="scientific">Arcobacter arenosus</name>
    <dbReference type="NCBI Taxonomy" id="2576037"/>
    <lineage>
        <taxon>Bacteria</taxon>
        <taxon>Pseudomonadati</taxon>
        <taxon>Campylobacterota</taxon>
        <taxon>Epsilonproteobacteria</taxon>
        <taxon>Campylobacterales</taxon>
        <taxon>Arcobacteraceae</taxon>
        <taxon>Arcobacter</taxon>
    </lineage>
</organism>
<keyword evidence="3 5" id="KW-1133">Transmembrane helix</keyword>
<dbReference type="PANTHER" id="PTHR32322:SF9">
    <property type="entry name" value="AMINO-ACID METABOLITE EFFLUX PUMP-RELATED"/>
    <property type="match status" value="1"/>
</dbReference>
<keyword evidence="2 5" id="KW-0812">Transmembrane</keyword>
<feature type="transmembrane region" description="Helical" evidence="5">
    <location>
        <begin position="41"/>
        <end position="62"/>
    </location>
</feature>
<name>A0A5R8Y1L8_9BACT</name>
<dbReference type="SUPFAM" id="SSF103481">
    <property type="entry name" value="Multidrug resistance efflux transporter EmrE"/>
    <property type="match status" value="2"/>
</dbReference>
<feature type="transmembrane region" description="Helical" evidence="5">
    <location>
        <begin position="265"/>
        <end position="282"/>
    </location>
</feature>